<dbReference type="PANTHER" id="PTHR24028:SF146">
    <property type="entry name" value="CADHERIN 96CB, ISOFORM D-RELATED"/>
    <property type="match status" value="1"/>
</dbReference>
<dbReference type="InterPro" id="IPR050174">
    <property type="entry name" value="Protocadherin/Cadherin-CA"/>
</dbReference>
<accession>A0A0B6YK52</accession>
<dbReference type="GO" id="GO:0005509">
    <property type="term" value="F:calcium ion binding"/>
    <property type="evidence" value="ECO:0007669"/>
    <property type="project" value="UniProtKB-UniRule"/>
</dbReference>
<evidence type="ECO:0000256" key="4">
    <source>
        <dbReference type="ARBA" id="ARBA00022837"/>
    </source>
</evidence>
<comment type="subcellular location">
    <subcellularLocation>
        <location evidence="1">Membrane</location>
        <topology evidence="1">Single-pass membrane protein</topology>
    </subcellularLocation>
</comment>
<dbReference type="Gene3D" id="2.60.40.60">
    <property type="entry name" value="Cadherins"/>
    <property type="match status" value="2"/>
</dbReference>
<reference evidence="10" key="1">
    <citation type="submission" date="2014-12" db="EMBL/GenBank/DDBJ databases">
        <title>Insight into the proteome of Arion vulgaris.</title>
        <authorList>
            <person name="Aradska J."/>
            <person name="Bulat T."/>
            <person name="Smidak R."/>
            <person name="Sarate P."/>
            <person name="Gangsoo J."/>
            <person name="Sialana F."/>
            <person name="Bilban M."/>
            <person name="Lubec G."/>
        </authorList>
    </citation>
    <scope>NUCLEOTIDE SEQUENCE</scope>
    <source>
        <tissue evidence="10">Skin</tissue>
    </source>
</reference>
<evidence type="ECO:0000256" key="3">
    <source>
        <dbReference type="ARBA" id="ARBA00022737"/>
    </source>
</evidence>
<dbReference type="InterPro" id="IPR020894">
    <property type="entry name" value="Cadherin_CS"/>
</dbReference>
<feature type="non-terminal residue" evidence="10">
    <location>
        <position position="105"/>
    </location>
</feature>
<dbReference type="PROSITE" id="PS00232">
    <property type="entry name" value="CADHERIN_1"/>
    <property type="match status" value="1"/>
</dbReference>
<dbReference type="CDD" id="cd11304">
    <property type="entry name" value="Cadherin_repeat"/>
    <property type="match status" value="2"/>
</dbReference>
<evidence type="ECO:0000256" key="1">
    <source>
        <dbReference type="ARBA" id="ARBA00004167"/>
    </source>
</evidence>
<keyword evidence="2" id="KW-0812">Transmembrane</keyword>
<dbReference type="SUPFAM" id="SSF49313">
    <property type="entry name" value="Cadherin-like"/>
    <property type="match status" value="2"/>
</dbReference>
<dbReference type="PRINTS" id="PR00205">
    <property type="entry name" value="CADHERIN"/>
</dbReference>
<gene>
    <name evidence="10" type="primary">ORF27890</name>
</gene>
<keyword evidence="7" id="KW-0325">Glycoprotein</keyword>
<evidence type="ECO:0000256" key="2">
    <source>
        <dbReference type="ARBA" id="ARBA00022692"/>
    </source>
</evidence>
<name>A0A0B6YK52_9EUPU</name>
<keyword evidence="3" id="KW-0677">Repeat</keyword>
<dbReference type="GO" id="GO:0005886">
    <property type="term" value="C:plasma membrane"/>
    <property type="evidence" value="ECO:0007669"/>
    <property type="project" value="InterPro"/>
</dbReference>
<dbReference type="GO" id="GO:0007156">
    <property type="term" value="P:homophilic cell adhesion via plasma membrane adhesion molecules"/>
    <property type="evidence" value="ECO:0007669"/>
    <property type="project" value="InterPro"/>
</dbReference>
<sequence length="105" mass="11348">LKTVQTGPNSSDIFLTLDKVLAQENAAVYKVLVGAIDGGIPSLTGTLTVDVYITDVNDNFPVFEFPEYVKKVPEISGIDHMVVQVHATDNDSGRNGEVTYTFSAQ</sequence>
<evidence type="ECO:0000259" key="9">
    <source>
        <dbReference type="PROSITE" id="PS50268"/>
    </source>
</evidence>
<keyword evidence="6" id="KW-0472">Membrane</keyword>
<feature type="domain" description="Cadherin" evidence="9">
    <location>
        <begin position="15"/>
        <end position="63"/>
    </location>
</feature>
<evidence type="ECO:0000313" key="10">
    <source>
        <dbReference type="EMBL" id="CEK56539.1"/>
    </source>
</evidence>
<evidence type="ECO:0000256" key="5">
    <source>
        <dbReference type="ARBA" id="ARBA00022989"/>
    </source>
</evidence>
<dbReference type="PANTHER" id="PTHR24028">
    <property type="entry name" value="CADHERIN-87A"/>
    <property type="match status" value="1"/>
</dbReference>
<evidence type="ECO:0000256" key="6">
    <source>
        <dbReference type="ARBA" id="ARBA00023136"/>
    </source>
</evidence>
<evidence type="ECO:0000256" key="7">
    <source>
        <dbReference type="ARBA" id="ARBA00023180"/>
    </source>
</evidence>
<feature type="non-terminal residue" evidence="10">
    <location>
        <position position="1"/>
    </location>
</feature>
<dbReference type="InterPro" id="IPR002126">
    <property type="entry name" value="Cadherin-like_dom"/>
</dbReference>
<keyword evidence="5" id="KW-1133">Transmembrane helix</keyword>
<dbReference type="InterPro" id="IPR015919">
    <property type="entry name" value="Cadherin-like_sf"/>
</dbReference>
<proteinExistence type="predicted"/>
<evidence type="ECO:0000256" key="8">
    <source>
        <dbReference type="PROSITE-ProRule" id="PRU00043"/>
    </source>
</evidence>
<dbReference type="EMBL" id="HACG01009674">
    <property type="protein sequence ID" value="CEK56539.1"/>
    <property type="molecule type" value="Transcribed_RNA"/>
</dbReference>
<protein>
    <recommendedName>
        <fullName evidence="9">Cadherin domain-containing protein</fullName>
    </recommendedName>
</protein>
<organism evidence="10">
    <name type="scientific">Arion vulgaris</name>
    <dbReference type="NCBI Taxonomy" id="1028688"/>
    <lineage>
        <taxon>Eukaryota</taxon>
        <taxon>Metazoa</taxon>
        <taxon>Spiralia</taxon>
        <taxon>Lophotrochozoa</taxon>
        <taxon>Mollusca</taxon>
        <taxon>Gastropoda</taxon>
        <taxon>Heterobranchia</taxon>
        <taxon>Euthyneura</taxon>
        <taxon>Panpulmonata</taxon>
        <taxon>Eupulmonata</taxon>
        <taxon>Stylommatophora</taxon>
        <taxon>Helicina</taxon>
        <taxon>Arionoidea</taxon>
        <taxon>Arionidae</taxon>
        <taxon>Arion</taxon>
    </lineage>
</organism>
<keyword evidence="4 8" id="KW-0106">Calcium</keyword>
<dbReference type="PROSITE" id="PS50268">
    <property type="entry name" value="CADHERIN_2"/>
    <property type="match status" value="1"/>
</dbReference>
<dbReference type="AlphaFoldDB" id="A0A0B6YK52"/>